<protein>
    <submittedName>
        <fullName evidence="1">P60 family peptidase</fullName>
    </submittedName>
</protein>
<evidence type="ECO:0000313" key="1">
    <source>
        <dbReference type="EMBL" id="MDZ5762456.1"/>
    </source>
</evidence>
<sequence>MPMIYIRYKIASYARKWVGTPFSNGGRKNGIGCDCLGLFIGVAKRFHFRSLYEDKLISAFDTTAYHYLEDSKKLEHEINKHLIKIDAPRVGSIALISNQNISHIGIVADYINNKSLFSLIHASIERRLVIEHRLIFEERYAYFDFKELYYL</sequence>
<dbReference type="Gene3D" id="3.90.1720.10">
    <property type="entry name" value="endopeptidase domain like (from Nostoc punctiforme)"/>
    <property type="match status" value="1"/>
</dbReference>
<gene>
    <name evidence="1" type="ORF">Cyrtocomes_00839</name>
</gene>
<organism evidence="1 2">
    <name type="scientific">Candidatus Cyrtobacter comes</name>
    <dbReference type="NCBI Taxonomy" id="675776"/>
    <lineage>
        <taxon>Bacteria</taxon>
        <taxon>Pseudomonadati</taxon>
        <taxon>Pseudomonadota</taxon>
        <taxon>Alphaproteobacteria</taxon>
        <taxon>Rickettsiales</taxon>
        <taxon>Candidatus Midichloriaceae</taxon>
        <taxon>Candidatus Cyrtobacter</taxon>
    </lineage>
</organism>
<proteinExistence type="predicted"/>
<dbReference type="SUPFAM" id="SSF54001">
    <property type="entry name" value="Cysteine proteinases"/>
    <property type="match status" value="1"/>
</dbReference>
<name>A0ABU5L8K6_9RICK</name>
<keyword evidence="2" id="KW-1185">Reference proteome</keyword>
<dbReference type="Proteomes" id="UP001293791">
    <property type="component" value="Unassembled WGS sequence"/>
</dbReference>
<evidence type="ECO:0000313" key="2">
    <source>
        <dbReference type="Proteomes" id="UP001293791"/>
    </source>
</evidence>
<accession>A0ABU5L8K6</accession>
<comment type="caution">
    <text evidence="1">The sequence shown here is derived from an EMBL/GenBank/DDBJ whole genome shotgun (WGS) entry which is preliminary data.</text>
</comment>
<dbReference type="EMBL" id="JARGYT010000051">
    <property type="protein sequence ID" value="MDZ5762456.1"/>
    <property type="molecule type" value="Genomic_DNA"/>
</dbReference>
<dbReference type="InterPro" id="IPR038765">
    <property type="entry name" value="Papain-like_cys_pep_sf"/>
</dbReference>
<reference evidence="1 2" key="1">
    <citation type="submission" date="2023-02" db="EMBL/GenBank/DDBJ databases">
        <title>Host association and intracellularity evolved multiple times independently in the Rickettsiales.</title>
        <authorList>
            <person name="Castelli M."/>
            <person name="Nardi T."/>
            <person name="Gammuto L."/>
            <person name="Bellinzona G."/>
            <person name="Sabaneyeva E."/>
            <person name="Potekhin A."/>
            <person name="Serra V."/>
            <person name="Petroni G."/>
            <person name="Sassera D."/>
        </authorList>
    </citation>
    <scope>NUCLEOTIDE SEQUENCE [LARGE SCALE GENOMIC DNA]</scope>
    <source>
        <strain evidence="1 2">BOD18</strain>
    </source>
</reference>